<accession>A0A1H6DW03</accession>
<name>A0A1H6DW03_9ACTN</name>
<evidence type="ECO:0000313" key="2">
    <source>
        <dbReference type="Proteomes" id="UP000236732"/>
    </source>
</evidence>
<keyword evidence="2" id="KW-1185">Reference proteome</keyword>
<sequence>MAIFYVGAMRAWHRVWKRLARRRVRGVALSQSPRRATLQAMAVSTC</sequence>
<proteinExistence type="predicted"/>
<dbReference type="EMBL" id="FNVT01000006">
    <property type="protein sequence ID" value="SEG89507.1"/>
    <property type="molecule type" value="Genomic_DNA"/>
</dbReference>
<organism evidence="1 2">
    <name type="scientific">Nonomuraea solani</name>
    <dbReference type="NCBI Taxonomy" id="1144553"/>
    <lineage>
        <taxon>Bacteria</taxon>
        <taxon>Bacillati</taxon>
        <taxon>Actinomycetota</taxon>
        <taxon>Actinomycetes</taxon>
        <taxon>Streptosporangiales</taxon>
        <taxon>Streptosporangiaceae</taxon>
        <taxon>Nonomuraea</taxon>
    </lineage>
</organism>
<gene>
    <name evidence="1" type="ORF">SAMN05444920_106463</name>
</gene>
<evidence type="ECO:0000313" key="1">
    <source>
        <dbReference type="EMBL" id="SEG89507.1"/>
    </source>
</evidence>
<protein>
    <submittedName>
        <fullName evidence="1">Uncharacterized protein</fullName>
    </submittedName>
</protein>
<reference evidence="1 2" key="1">
    <citation type="submission" date="2016-10" db="EMBL/GenBank/DDBJ databases">
        <authorList>
            <person name="de Groot N.N."/>
        </authorList>
    </citation>
    <scope>NUCLEOTIDE SEQUENCE [LARGE SCALE GENOMIC DNA]</scope>
    <source>
        <strain evidence="1 2">CGMCC 4.7037</strain>
    </source>
</reference>
<dbReference type="AlphaFoldDB" id="A0A1H6DW03"/>
<dbReference type="Proteomes" id="UP000236732">
    <property type="component" value="Unassembled WGS sequence"/>
</dbReference>